<comment type="caution">
    <text evidence="1">The sequence shown here is derived from an EMBL/GenBank/DDBJ whole genome shotgun (WGS) entry which is preliminary data.</text>
</comment>
<dbReference type="Pfam" id="PF06254">
    <property type="entry name" value="YdaT_toxin"/>
    <property type="match status" value="1"/>
</dbReference>
<gene>
    <name evidence="1" type="ORF">AB3U87_11415</name>
</gene>
<protein>
    <submittedName>
        <fullName evidence="1">Toxin YdaT family protein</fullName>
    </submittedName>
</protein>
<dbReference type="RefSeq" id="WP_394149031.1">
    <property type="nucleotide sequence ID" value="NZ_JBGCUC010000009.1"/>
</dbReference>
<proteinExistence type="predicted"/>
<name>A0ABW7CM54_9GAMM</name>
<sequence length="147" mass="16048">MKISTDASRAQIAREIESWATEIGWKNVALRVAKQRSDFRQSAVTARDLHNVEQQLKRVLRGATDYYRRQAEAIAPALLAALPPERRARLVDPDNPTLLATVAARDAIGAANAVHLKAPASVIEREVERAIAAFTAVKIAVMNTAAI</sequence>
<dbReference type="Gene3D" id="1.10.3600.10">
    <property type="entry name" value="Putative bacterial toxin ydaT"/>
    <property type="match status" value="1"/>
</dbReference>
<dbReference type="InterPro" id="IPR037042">
    <property type="entry name" value="YdaT-like_sf"/>
</dbReference>
<keyword evidence="2" id="KW-1185">Reference proteome</keyword>
<reference evidence="1 2" key="1">
    <citation type="submission" date="2024-07" db="EMBL/GenBank/DDBJ databases">
        <title>Novel bacterial strain Erwinia sp. OPT-41 promoting growth of various crops.</title>
        <authorList>
            <person name="Egorshina A."/>
            <person name="Lukyantsev M.A."/>
            <person name="Golubev S.N."/>
            <person name="Muratova A.Y."/>
            <person name="Bulygina E.A."/>
        </authorList>
    </citation>
    <scope>NUCLEOTIDE SEQUENCE [LARGE SCALE GENOMIC DNA]</scope>
    <source>
        <strain evidence="1 2">OPT-41</strain>
    </source>
</reference>
<evidence type="ECO:0000313" key="2">
    <source>
        <dbReference type="Proteomes" id="UP001605250"/>
    </source>
</evidence>
<dbReference type="Proteomes" id="UP001605250">
    <property type="component" value="Unassembled WGS sequence"/>
</dbReference>
<accession>A0ABW7CM54</accession>
<organism evidence="1 2">
    <name type="scientific">Erwinia plantamica</name>
    <dbReference type="NCBI Taxonomy" id="3237104"/>
    <lineage>
        <taxon>Bacteria</taxon>
        <taxon>Pseudomonadati</taxon>
        <taxon>Pseudomonadota</taxon>
        <taxon>Gammaproteobacteria</taxon>
        <taxon>Enterobacterales</taxon>
        <taxon>Erwiniaceae</taxon>
        <taxon>Erwinia</taxon>
    </lineage>
</organism>
<evidence type="ECO:0000313" key="1">
    <source>
        <dbReference type="EMBL" id="MFG6076965.1"/>
    </source>
</evidence>
<dbReference type="InterPro" id="IPR009364">
    <property type="entry name" value="YdaT-like"/>
</dbReference>
<dbReference type="EMBL" id="JBGCUC010000009">
    <property type="protein sequence ID" value="MFG6076965.1"/>
    <property type="molecule type" value="Genomic_DNA"/>
</dbReference>